<keyword evidence="3" id="KW-0547">Nucleotide-binding</keyword>
<sequence length="595" mass="64302">MRDLWLGITGVLGSSWKASRGRLLISGFLMLLGNVSAPLIAVFLAVATDATLAGDTDAAVRAAVAVALVALLSLTMEHFAHIFFFELADLHHLRVEREIGDLAHGTAGVDQHERRDYADRMELLRKESWEIANGVQTVLTAVTLSAQIVLTAVLLAGVEPWLLLLPLFAVPPLIAGRIGEARLERAELATAESRRLGWHLLELAVSPAAAKEIRLFGLQGVLRQRQTAARRDEEVPLRRAELAGLGLRLIGQLIFAVGYVAAVVIVVRSAIAGERSVGDVVLVITLAVQTNAQAAGVVAVAGALQRNARALARVRWLRRETELAADPVVADRPVPPVLRDGIRFDRVAFRYPGTETDVLRDVTVHIPAGATVAIVGDNGAGKSTLVKLLSRFYRPTSGEITVDGVDLRRVDPDRWRERIAASFQDFVKLDAPARESIGVGDLRLAGDPGSVPKAVHRADAELVIDRLPQGLDTHLGKAYEDGEELSDGQWQRVALSRAMMREEPLLLLLDEPTAALDPLTEHALFERYAQSAGEVGARTGGITVLVSHRFSTVRMADLILVVADGGIAEAGTHQDLMARHGLYAELFTLQAAAYR</sequence>
<feature type="transmembrane region" description="Helical" evidence="7">
    <location>
        <begin position="23"/>
        <end position="46"/>
    </location>
</feature>
<protein>
    <submittedName>
        <fullName evidence="10">ATP-binding cassette subfamily B protein</fullName>
    </submittedName>
</protein>
<dbReference type="InterPro" id="IPR039421">
    <property type="entry name" value="Type_1_exporter"/>
</dbReference>
<dbReference type="InterPro" id="IPR003593">
    <property type="entry name" value="AAA+_ATPase"/>
</dbReference>
<keyword evidence="4 10" id="KW-0067">ATP-binding</keyword>
<keyword evidence="6 7" id="KW-0472">Membrane</keyword>
<dbReference type="GO" id="GO:0016887">
    <property type="term" value="F:ATP hydrolysis activity"/>
    <property type="evidence" value="ECO:0007669"/>
    <property type="project" value="InterPro"/>
</dbReference>
<dbReference type="SUPFAM" id="SSF52540">
    <property type="entry name" value="P-loop containing nucleoside triphosphate hydrolases"/>
    <property type="match status" value="1"/>
</dbReference>
<feature type="domain" description="ABC transmembrane type-1" evidence="9">
    <location>
        <begin position="24"/>
        <end position="306"/>
    </location>
</feature>
<dbReference type="SMART" id="SM00382">
    <property type="entry name" value="AAA"/>
    <property type="match status" value="1"/>
</dbReference>
<dbReference type="Gene3D" id="1.20.1560.10">
    <property type="entry name" value="ABC transporter type 1, transmembrane domain"/>
    <property type="match status" value="1"/>
</dbReference>
<evidence type="ECO:0000313" key="11">
    <source>
        <dbReference type="Proteomes" id="UP000578112"/>
    </source>
</evidence>
<proteinExistence type="predicted"/>
<dbReference type="InterPro" id="IPR011527">
    <property type="entry name" value="ABC1_TM_dom"/>
</dbReference>
<evidence type="ECO:0000256" key="1">
    <source>
        <dbReference type="ARBA" id="ARBA00004651"/>
    </source>
</evidence>
<organism evidence="10 11">
    <name type="scientific">Actinoplanes digitatis</name>
    <dbReference type="NCBI Taxonomy" id="1868"/>
    <lineage>
        <taxon>Bacteria</taxon>
        <taxon>Bacillati</taxon>
        <taxon>Actinomycetota</taxon>
        <taxon>Actinomycetes</taxon>
        <taxon>Micromonosporales</taxon>
        <taxon>Micromonosporaceae</taxon>
        <taxon>Actinoplanes</taxon>
    </lineage>
</organism>
<dbReference type="RefSeq" id="WP_184996875.1">
    <property type="nucleotide sequence ID" value="NZ_BOMK01000021.1"/>
</dbReference>
<feature type="transmembrane region" description="Helical" evidence="7">
    <location>
        <begin position="245"/>
        <end position="268"/>
    </location>
</feature>
<gene>
    <name evidence="10" type="ORF">BJ971_006429</name>
</gene>
<keyword evidence="2 7" id="KW-0812">Transmembrane</keyword>
<evidence type="ECO:0000256" key="7">
    <source>
        <dbReference type="SAM" id="Phobius"/>
    </source>
</evidence>
<dbReference type="InterPro" id="IPR027417">
    <property type="entry name" value="P-loop_NTPase"/>
</dbReference>
<dbReference type="Pfam" id="PF00664">
    <property type="entry name" value="ABC_membrane"/>
    <property type="match status" value="1"/>
</dbReference>
<dbReference type="Gene3D" id="3.40.50.300">
    <property type="entry name" value="P-loop containing nucleotide triphosphate hydrolases"/>
    <property type="match status" value="1"/>
</dbReference>
<dbReference type="InterPro" id="IPR036640">
    <property type="entry name" value="ABC1_TM_sf"/>
</dbReference>
<dbReference type="GO" id="GO:0005886">
    <property type="term" value="C:plasma membrane"/>
    <property type="evidence" value="ECO:0007669"/>
    <property type="project" value="UniProtKB-SubCell"/>
</dbReference>
<dbReference type="InterPro" id="IPR003439">
    <property type="entry name" value="ABC_transporter-like_ATP-bd"/>
</dbReference>
<dbReference type="AlphaFoldDB" id="A0A7W7I436"/>
<comment type="subcellular location">
    <subcellularLocation>
        <location evidence="1">Cell membrane</location>
        <topology evidence="1">Multi-pass membrane protein</topology>
    </subcellularLocation>
</comment>
<dbReference type="PANTHER" id="PTHR24221">
    <property type="entry name" value="ATP-BINDING CASSETTE SUB-FAMILY B"/>
    <property type="match status" value="1"/>
</dbReference>
<dbReference type="GO" id="GO:0034040">
    <property type="term" value="F:ATPase-coupled lipid transmembrane transporter activity"/>
    <property type="evidence" value="ECO:0007669"/>
    <property type="project" value="TreeGrafter"/>
</dbReference>
<evidence type="ECO:0000259" key="9">
    <source>
        <dbReference type="PROSITE" id="PS50929"/>
    </source>
</evidence>
<evidence type="ECO:0000256" key="3">
    <source>
        <dbReference type="ARBA" id="ARBA00022741"/>
    </source>
</evidence>
<dbReference type="Proteomes" id="UP000578112">
    <property type="component" value="Unassembled WGS sequence"/>
</dbReference>
<reference evidence="10 11" key="1">
    <citation type="submission" date="2020-08" db="EMBL/GenBank/DDBJ databases">
        <title>Sequencing the genomes of 1000 actinobacteria strains.</title>
        <authorList>
            <person name="Klenk H.-P."/>
        </authorList>
    </citation>
    <scope>NUCLEOTIDE SEQUENCE [LARGE SCALE GENOMIC DNA]</scope>
    <source>
        <strain evidence="10 11">DSM 43149</strain>
    </source>
</reference>
<evidence type="ECO:0000256" key="4">
    <source>
        <dbReference type="ARBA" id="ARBA00022840"/>
    </source>
</evidence>
<evidence type="ECO:0000259" key="8">
    <source>
        <dbReference type="PROSITE" id="PS50893"/>
    </source>
</evidence>
<feature type="transmembrane region" description="Helical" evidence="7">
    <location>
        <begin position="280"/>
        <end position="304"/>
    </location>
</feature>
<dbReference type="PROSITE" id="PS50929">
    <property type="entry name" value="ABC_TM1F"/>
    <property type="match status" value="1"/>
</dbReference>
<evidence type="ECO:0000256" key="6">
    <source>
        <dbReference type="ARBA" id="ARBA00023136"/>
    </source>
</evidence>
<dbReference type="EMBL" id="JACHNH010000001">
    <property type="protein sequence ID" value="MBB4765873.1"/>
    <property type="molecule type" value="Genomic_DNA"/>
</dbReference>
<dbReference type="GO" id="GO:0005524">
    <property type="term" value="F:ATP binding"/>
    <property type="evidence" value="ECO:0007669"/>
    <property type="project" value="UniProtKB-KW"/>
</dbReference>
<evidence type="ECO:0000313" key="10">
    <source>
        <dbReference type="EMBL" id="MBB4765873.1"/>
    </source>
</evidence>
<dbReference type="PANTHER" id="PTHR24221:SF646">
    <property type="entry name" value="HAEMOLYSIN SECRETION ATP-BINDING PROTEIN"/>
    <property type="match status" value="1"/>
</dbReference>
<dbReference type="Pfam" id="PF00005">
    <property type="entry name" value="ABC_tran"/>
    <property type="match status" value="1"/>
</dbReference>
<keyword evidence="5 7" id="KW-1133">Transmembrane helix</keyword>
<dbReference type="GO" id="GO:0140359">
    <property type="term" value="F:ABC-type transporter activity"/>
    <property type="evidence" value="ECO:0007669"/>
    <property type="project" value="InterPro"/>
</dbReference>
<keyword evidence="11" id="KW-1185">Reference proteome</keyword>
<feature type="domain" description="ABC transporter" evidence="8">
    <location>
        <begin position="342"/>
        <end position="589"/>
    </location>
</feature>
<dbReference type="SUPFAM" id="SSF90123">
    <property type="entry name" value="ABC transporter transmembrane region"/>
    <property type="match status" value="1"/>
</dbReference>
<evidence type="ECO:0000256" key="5">
    <source>
        <dbReference type="ARBA" id="ARBA00022989"/>
    </source>
</evidence>
<accession>A0A7W7I436</accession>
<dbReference type="PROSITE" id="PS50893">
    <property type="entry name" value="ABC_TRANSPORTER_2"/>
    <property type="match status" value="1"/>
</dbReference>
<comment type="caution">
    <text evidence="10">The sequence shown here is derived from an EMBL/GenBank/DDBJ whole genome shotgun (WGS) entry which is preliminary data.</text>
</comment>
<evidence type="ECO:0000256" key="2">
    <source>
        <dbReference type="ARBA" id="ARBA00022692"/>
    </source>
</evidence>
<name>A0A7W7I436_9ACTN</name>
<feature type="transmembrane region" description="Helical" evidence="7">
    <location>
        <begin position="58"/>
        <end position="76"/>
    </location>
</feature>